<name>A0A4Z2FCE6_9TELE</name>
<evidence type="ECO:0000256" key="1">
    <source>
        <dbReference type="SAM" id="SignalP"/>
    </source>
</evidence>
<dbReference type="EMBL" id="SRLO01001372">
    <property type="protein sequence ID" value="TNN38434.1"/>
    <property type="molecule type" value="Genomic_DNA"/>
</dbReference>
<evidence type="ECO:0000313" key="2">
    <source>
        <dbReference type="EMBL" id="TNN38434.1"/>
    </source>
</evidence>
<organism evidence="2 3">
    <name type="scientific">Liparis tanakae</name>
    <name type="common">Tanaka's snailfish</name>
    <dbReference type="NCBI Taxonomy" id="230148"/>
    <lineage>
        <taxon>Eukaryota</taxon>
        <taxon>Metazoa</taxon>
        <taxon>Chordata</taxon>
        <taxon>Craniata</taxon>
        <taxon>Vertebrata</taxon>
        <taxon>Euteleostomi</taxon>
        <taxon>Actinopterygii</taxon>
        <taxon>Neopterygii</taxon>
        <taxon>Teleostei</taxon>
        <taxon>Neoteleostei</taxon>
        <taxon>Acanthomorphata</taxon>
        <taxon>Eupercaria</taxon>
        <taxon>Perciformes</taxon>
        <taxon>Cottioidei</taxon>
        <taxon>Cottales</taxon>
        <taxon>Liparidae</taxon>
        <taxon>Liparis</taxon>
    </lineage>
</organism>
<proteinExistence type="predicted"/>
<accession>A0A4Z2FCE6</accession>
<reference evidence="2 3" key="1">
    <citation type="submission" date="2019-03" db="EMBL/GenBank/DDBJ databases">
        <title>First draft genome of Liparis tanakae, snailfish: a comprehensive survey of snailfish specific genes.</title>
        <authorList>
            <person name="Kim W."/>
            <person name="Song I."/>
            <person name="Jeong J.-H."/>
            <person name="Kim D."/>
            <person name="Kim S."/>
            <person name="Ryu S."/>
            <person name="Song J.Y."/>
            <person name="Lee S.K."/>
        </authorList>
    </citation>
    <scope>NUCLEOTIDE SEQUENCE [LARGE SCALE GENOMIC DNA]</scope>
    <source>
        <tissue evidence="2">Muscle</tissue>
    </source>
</reference>
<sequence>MFRAGPDRLVLLILLFLILLFLSGVERLSVGVSLGEARPLGRVVQDAALQGDNTPFSYLDLEPRICPTTRFDNPIPTIWTEVARPMAVPSVA</sequence>
<feature type="chain" id="PRO_5021499277" evidence="1">
    <location>
        <begin position="28"/>
        <end position="92"/>
    </location>
</feature>
<gene>
    <name evidence="2" type="ORF">EYF80_051410</name>
</gene>
<protein>
    <submittedName>
        <fullName evidence="2">Uncharacterized protein</fullName>
    </submittedName>
</protein>
<dbReference type="Proteomes" id="UP000314294">
    <property type="component" value="Unassembled WGS sequence"/>
</dbReference>
<dbReference type="AlphaFoldDB" id="A0A4Z2FCE6"/>
<keyword evidence="1" id="KW-0732">Signal</keyword>
<feature type="signal peptide" evidence="1">
    <location>
        <begin position="1"/>
        <end position="27"/>
    </location>
</feature>
<keyword evidence="3" id="KW-1185">Reference proteome</keyword>
<comment type="caution">
    <text evidence="2">The sequence shown here is derived from an EMBL/GenBank/DDBJ whole genome shotgun (WGS) entry which is preliminary data.</text>
</comment>
<evidence type="ECO:0000313" key="3">
    <source>
        <dbReference type="Proteomes" id="UP000314294"/>
    </source>
</evidence>